<feature type="transmembrane region" description="Helical" evidence="2">
    <location>
        <begin position="18"/>
        <end position="41"/>
    </location>
</feature>
<feature type="compositionally biased region" description="Low complexity" evidence="1">
    <location>
        <begin position="64"/>
        <end position="77"/>
    </location>
</feature>
<keyword evidence="2" id="KW-0812">Transmembrane</keyword>
<dbReference type="Proteomes" id="UP001597114">
    <property type="component" value="Unassembled WGS sequence"/>
</dbReference>
<accession>A0ABW4ENQ0</accession>
<keyword evidence="2" id="KW-1133">Transmembrane helix</keyword>
<gene>
    <name evidence="3" type="ORF">ACFSJD_07140</name>
</gene>
<keyword evidence="4" id="KW-1185">Reference proteome</keyword>
<sequence>MDPSLRGRTLRRARARTLIAIVTAASVVAGAVLATLFWVVLTQTHASGMPTPVPRRGEVQIDDPSSAAVGPGAAARS</sequence>
<comment type="caution">
    <text evidence="3">The sequence shown here is derived from an EMBL/GenBank/DDBJ whole genome shotgun (WGS) entry which is preliminary data.</text>
</comment>
<evidence type="ECO:0008006" key="5">
    <source>
        <dbReference type="Google" id="ProtNLM"/>
    </source>
</evidence>
<keyword evidence="2" id="KW-0472">Membrane</keyword>
<feature type="region of interest" description="Disordered" evidence="1">
    <location>
        <begin position="48"/>
        <end position="77"/>
    </location>
</feature>
<dbReference type="EMBL" id="JBHUCO010000007">
    <property type="protein sequence ID" value="MFD1517253.1"/>
    <property type="molecule type" value="Genomic_DNA"/>
</dbReference>
<protein>
    <recommendedName>
        <fullName evidence="5">Two-component sensor histidine kinase</fullName>
    </recommendedName>
</protein>
<evidence type="ECO:0000256" key="2">
    <source>
        <dbReference type="SAM" id="Phobius"/>
    </source>
</evidence>
<evidence type="ECO:0000313" key="3">
    <source>
        <dbReference type="EMBL" id="MFD1517253.1"/>
    </source>
</evidence>
<proteinExistence type="predicted"/>
<evidence type="ECO:0000256" key="1">
    <source>
        <dbReference type="SAM" id="MobiDB-lite"/>
    </source>
</evidence>
<name>A0ABW4ENQ0_9PSEU</name>
<organism evidence="3 4">
    <name type="scientific">Pseudonocardia yunnanensis</name>
    <dbReference type="NCBI Taxonomy" id="58107"/>
    <lineage>
        <taxon>Bacteria</taxon>
        <taxon>Bacillati</taxon>
        <taxon>Actinomycetota</taxon>
        <taxon>Actinomycetes</taxon>
        <taxon>Pseudonocardiales</taxon>
        <taxon>Pseudonocardiaceae</taxon>
        <taxon>Pseudonocardia</taxon>
    </lineage>
</organism>
<dbReference type="RefSeq" id="WP_344719028.1">
    <property type="nucleotide sequence ID" value="NZ_BAAAUS010000002.1"/>
</dbReference>
<reference evidence="4" key="1">
    <citation type="journal article" date="2019" name="Int. J. Syst. Evol. Microbiol.">
        <title>The Global Catalogue of Microorganisms (GCM) 10K type strain sequencing project: providing services to taxonomists for standard genome sequencing and annotation.</title>
        <authorList>
            <consortium name="The Broad Institute Genomics Platform"/>
            <consortium name="The Broad Institute Genome Sequencing Center for Infectious Disease"/>
            <person name="Wu L."/>
            <person name="Ma J."/>
        </authorList>
    </citation>
    <scope>NUCLEOTIDE SEQUENCE [LARGE SCALE GENOMIC DNA]</scope>
    <source>
        <strain evidence="4">CCM 7043</strain>
    </source>
</reference>
<evidence type="ECO:0000313" key="4">
    <source>
        <dbReference type="Proteomes" id="UP001597114"/>
    </source>
</evidence>